<keyword evidence="3" id="KW-1185">Reference proteome</keyword>
<reference evidence="2 3" key="1">
    <citation type="submission" date="2018-08" db="EMBL/GenBank/DDBJ databases">
        <title>Genomic Encyclopedia of Archaeal and Bacterial Type Strains, Phase II (KMG-II): from individual species to whole genera.</title>
        <authorList>
            <person name="Goeker M."/>
        </authorList>
    </citation>
    <scope>NUCLEOTIDE SEQUENCE [LARGE SCALE GENOMIC DNA]</scope>
    <source>
        <strain evidence="2 3">DSM 2261</strain>
    </source>
</reference>
<comment type="caution">
    <text evidence="2">The sequence shown here is derived from an EMBL/GenBank/DDBJ whole genome shotgun (WGS) entry which is preliminary data.</text>
</comment>
<dbReference type="Proteomes" id="UP000256345">
    <property type="component" value="Unassembled WGS sequence"/>
</dbReference>
<feature type="region of interest" description="Disordered" evidence="1">
    <location>
        <begin position="1"/>
        <end position="42"/>
    </location>
</feature>
<evidence type="ECO:0000256" key="1">
    <source>
        <dbReference type="SAM" id="MobiDB-lite"/>
    </source>
</evidence>
<name>A0ABX9JL38_9BACT</name>
<evidence type="ECO:0000313" key="2">
    <source>
        <dbReference type="EMBL" id="REG20307.1"/>
    </source>
</evidence>
<protein>
    <submittedName>
        <fullName evidence="2">Uncharacterized protein</fullName>
    </submittedName>
</protein>
<accession>A0ABX9JL38</accession>
<proteinExistence type="predicted"/>
<organism evidence="2 3">
    <name type="scientific">Archangium gephyra</name>
    <dbReference type="NCBI Taxonomy" id="48"/>
    <lineage>
        <taxon>Bacteria</taxon>
        <taxon>Pseudomonadati</taxon>
        <taxon>Myxococcota</taxon>
        <taxon>Myxococcia</taxon>
        <taxon>Myxococcales</taxon>
        <taxon>Cystobacterineae</taxon>
        <taxon>Archangiaceae</taxon>
        <taxon>Archangium</taxon>
    </lineage>
</organism>
<gene>
    <name evidence="2" type="ORF">ATI61_1227</name>
</gene>
<sequence length="64" mass="6616">MRVPAEDGDSPGPCQDPPGRTGGKGHARERSVRGPPFPHSNWETTVKGALLGRVMALGVVPASA</sequence>
<dbReference type="EMBL" id="QUMU01000022">
    <property type="protein sequence ID" value="REG20307.1"/>
    <property type="molecule type" value="Genomic_DNA"/>
</dbReference>
<evidence type="ECO:0000313" key="3">
    <source>
        <dbReference type="Proteomes" id="UP000256345"/>
    </source>
</evidence>